<name>A0A179U8W3_BLAGS</name>
<proteinExistence type="predicted"/>
<reference evidence="2" key="2">
    <citation type="journal article" date="2015" name="PLoS Genet.">
        <title>The dynamic genome and transcriptome of the human fungal pathogen Blastomyces and close relative Emmonsia.</title>
        <authorList>
            <person name="Munoz J.F."/>
            <person name="Gauthier G.M."/>
            <person name="Desjardins C.A."/>
            <person name="Gallo J.E."/>
            <person name="Holder J."/>
            <person name="Sullivan T.D."/>
            <person name="Marty A.J."/>
            <person name="Carmen J.C."/>
            <person name="Chen Z."/>
            <person name="Ding L."/>
            <person name="Gujja S."/>
            <person name="Magrini V."/>
            <person name="Misas E."/>
            <person name="Mitreva M."/>
            <person name="Priest M."/>
            <person name="Saif S."/>
            <person name="Whiston E.A."/>
            <person name="Young S."/>
            <person name="Zeng Q."/>
            <person name="Goldman W.E."/>
            <person name="Mardis E.R."/>
            <person name="Taylor J.W."/>
            <person name="McEwen J.G."/>
            <person name="Clay O.K."/>
            <person name="Klein B.S."/>
            <person name="Cuomo C.A."/>
        </authorList>
    </citation>
    <scope>NUCLEOTIDE SEQUENCE [LARGE SCALE GENOMIC DNA]</scope>
    <source>
        <strain evidence="2">SLH14081</strain>
    </source>
</reference>
<accession>A0A179U8W3</accession>
<evidence type="ECO:0000313" key="2">
    <source>
        <dbReference type="Proteomes" id="UP000002038"/>
    </source>
</evidence>
<dbReference type="AlphaFoldDB" id="A0A179U8W3"/>
<dbReference type="RefSeq" id="XP_031576183.1">
    <property type="nucleotide sequence ID" value="XM_031720139.1"/>
</dbReference>
<dbReference type="GeneID" id="42527989"/>
<protein>
    <submittedName>
        <fullName evidence="1">Uncharacterized protein</fullName>
    </submittedName>
</protein>
<dbReference type="EMBL" id="GG657449">
    <property type="protein sequence ID" value="OAT04435.1"/>
    <property type="molecule type" value="Genomic_DNA"/>
</dbReference>
<dbReference type="RefSeq" id="XP_031576184.1">
    <property type="nucleotide sequence ID" value="XM_031720140.1"/>
</dbReference>
<dbReference type="KEGG" id="bgh:BDBG_00983"/>
<evidence type="ECO:0000313" key="1">
    <source>
        <dbReference type="EMBL" id="OAT04435.1"/>
    </source>
</evidence>
<dbReference type="Proteomes" id="UP000002038">
    <property type="component" value="Unassembled WGS sequence"/>
</dbReference>
<keyword evidence="2" id="KW-1185">Reference proteome</keyword>
<gene>
    <name evidence="1" type="ORF">BDBG_00983</name>
</gene>
<reference evidence="1" key="1">
    <citation type="submission" date="2009-02" db="EMBL/GenBank/DDBJ databases">
        <title>The Genome Sequence of Blastomyces dermatitidis strain SLH14081.</title>
        <authorList>
            <consortium name="The Broad Institute Genome Sequencing Platform"/>
            <consortium name="Broad Institute Microbial Sequencing Center."/>
            <person name="Champion M."/>
            <person name="Cuomo C."/>
            <person name="Ma L.-J."/>
            <person name="Henn M.R."/>
            <person name="Klein B."/>
            <person name="Goldman B."/>
            <person name="Young S."/>
            <person name="Kodira C.D."/>
            <person name="Zeng Q."/>
            <person name="Koehrsen M."/>
            <person name="Alvarado L."/>
            <person name="Berlin A.M."/>
            <person name="Heiman D.I."/>
            <person name="Hepburn T.A."/>
            <person name="Saif S."/>
            <person name="Shea T.D."/>
            <person name="Shenoy N."/>
            <person name="Sykes S."/>
            <person name="Galagan J."/>
            <person name="Nusbaum C."/>
            <person name="Birren B."/>
        </authorList>
    </citation>
    <scope>NUCLEOTIDE SEQUENCE</scope>
    <source>
        <strain evidence="1">SLH14081</strain>
    </source>
</reference>
<organism evidence="1 2">
    <name type="scientific">Blastomyces gilchristii (strain SLH14081)</name>
    <name type="common">Blastomyces dermatitidis</name>
    <dbReference type="NCBI Taxonomy" id="559298"/>
    <lineage>
        <taxon>Eukaryota</taxon>
        <taxon>Fungi</taxon>
        <taxon>Dikarya</taxon>
        <taxon>Ascomycota</taxon>
        <taxon>Pezizomycotina</taxon>
        <taxon>Eurotiomycetes</taxon>
        <taxon>Eurotiomycetidae</taxon>
        <taxon>Onygenales</taxon>
        <taxon>Ajellomycetaceae</taxon>
        <taxon>Blastomyces</taxon>
    </lineage>
</organism>
<sequence>MIPRLEIQSDVSAEIPTVQVNSKSLPILNIIHFALPQLIKGKRRYFSTAAKQAGESTSKWKFMLEAIDETVAWLVDYILRWCGPSHRKGISRSFGPNRFYFLFMLRSAWLFATTSISIPLYPAGSVLSLEDGENQELTKGILIEVQ</sequence>
<dbReference type="VEuPathDB" id="FungiDB:BDBG_00983"/>
<dbReference type="EMBL" id="GG657449">
    <property type="protein sequence ID" value="OAT04436.1"/>
    <property type="molecule type" value="Genomic_DNA"/>
</dbReference>